<dbReference type="RefSeq" id="XP_056054484.1">
    <property type="nucleotide sequence ID" value="XM_056197435.1"/>
</dbReference>
<evidence type="ECO:0000313" key="1">
    <source>
        <dbReference type="EMBL" id="KAJ4153826.1"/>
    </source>
</evidence>
<dbReference type="AlphaFoldDB" id="A0A9W8QDH8"/>
<proteinExistence type="predicted"/>
<evidence type="ECO:0000313" key="2">
    <source>
        <dbReference type="Proteomes" id="UP001144673"/>
    </source>
</evidence>
<name>A0A9W8QDH8_AKAMU</name>
<dbReference type="GeneID" id="80897456"/>
<organism evidence="1 2">
    <name type="scientific">Akanthomyces muscarius</name>
    <name type="common">Entomopathogenic fungus</name>
    <name type="synonym">Lecanicillium muscarium</name>
    <dbReference type="NCBI Taxonomy" id="2231603"/>
    <lineage>
        <taxon>Eukaryota</taxon>
        <taxon>Fungi</taxon>
        <taxon>Dikarya</taxon>
        <taxon>Ascomycota</taxon>
        <taxon>Pezizomycotina</taxon>
        <taxon>Sordariomycetes</taxon>
        <taxon>Hypocreomycetidae</taxon>
        <taxon>Hypocreales</taxon>
        <taxon>Cordycipitaceae</taxon>
        <taxon>Akanthomyces</taxon>
    </lineage>
</organism>
<dbReference type="EMBL" id="JAJHUN010000008">
    <property type="protein sequence ID" value="KAJ4153826.1"/>
    <property type="molecule type" value="Genomic_DNA"/>
</dbReference>
<dbReference type="KEGG" id="amus:LMH87_010297"/>
<gene>
    <name evidence="1" type="ORF">LMH87_010297</name>
</gene>
<sequence>MHDLSRPIATAMAAVLVPVARVPSRRTCPPSIHLCPHLGWVVALKCPVKSVERVAAPLGFDLPCNMPIPTDEDEGWRGFDE</sequence>
<dbReference type="Proteomes" id="UP001144673">
    <property type="component" value="Chromosome 5"/>
</dbReference>
<keyword evidence="2" id="KW-1185">Reference proteome</keyword>
<comment type="caution">
    <text evidence="1">The sequence shown here is derived from an EMBL/GenBank/DDBJ whole genome shotgun (WGS) entry which is preliminary data.</text>
</comment>
<protein>
    <submittedName>
        <fullName evidence="1">Uncharacterized protein</fullName>
    </submittedName>
</protein>
<accession>A0A9W8QDH8</accession>
<reference evidence="1" key="1">
    <citation type="journal article" date="2023" name="Access Microbiol">
        <title>De-novo genome assembly for Akanthomyces muscarius, a biocontrol agent of insect agricultural pests.</title>
        <authorList>
            <person name="Erdos Z."/>
            <person name="Studholme D.J."/>
            <person name="Raymond B."/>
            <person name="Sharma M."/>
        </authorList>
    </citation>
    <scope>NUCLEOTIDE SEQUENCE</scope>
    <source>
        <strain evidence="1">Ve6</strain>
    </source>
</reference>